<sequence>METLIKNLNLEAKGLWLPITISIILLLVALLMPKKNIGWRELYITMGVIGLVTWVADGIFARFLDLVDFGHPKISGIGELITYSFVPSSLAVIYLNYLNQANRWKLVIIFTLISILIEWSVVQVGYMKLTHWNHLFSIPIFIIVYSIILPLHFKLIQCNKD</sequence>
<comment type="caution">
    <text evidence="2">The sequence shown here is derived from an EMBL/GenBank/DDBJ whole genome shotgun (WGS) entry which is preliminary data.</text>
</comment>
<dbReference type="RefSeq" id="WP_207982132.1">
    <property type="nucleotide sequence ID" value="NZ_JAGDEL010000033.1"/>
</dbReference>
<feature type="transmembrane region" description="Helical" evidence="1">
    <location>
        <begin position="132"/>
        <end position="153"/>
    </location>
</feature>
<keyword evidence="1" id="KW-0472">Membrane</keyword>
<organism evidence="2 3">
    <name type="scientific">Metabacillus bambusae</name>
    <dbReference type="NCBI Taxonomy" id="2795218"/>
    <lineage>
        <taxon>Bacteria</taxon>
        <taxon>Bacillati</taxon>
        <taxon>Bacillota</taxon>
        <taxon>Bacilli</taxon>
        <taxon>Bacillales</taxon>
        <taxon>Bacillaceae</taxon>
        <taxon>Metabacillus</taxon>
    </lineage>
</organism>
<protein>
    <recommendedName>
        <fullName evidence="4">Rod shape-determining protein MreD</fullName>
    </recommendedName>
</protein>
<keyword evidence="3" id="KW-1185">Reference proteome</keyword>
<feature type="transmembrane region" description="Helical" evidence="1">
    <location>
        <begin position="15"/>
        <end position="33"/>
    </location>
</feature>
<gene>
    <name evidence="2" type="ORF">I7822_26905</name>
</gene>
<keyword evidence="1" id="KW-1133">Transmembrane helix</keyword>
<reference evidence="2 3" key="1">
    <citation type="submission" date="2021-03" db="EMBL/GenBank/DDBJ databases">
        <title>Whole genome sequence of Metabacillus bambusae BG109.</title>
        <authorList>
            <person name="Jeong J.W."/>
        </authorList>
    </citation>
    <scope>NUCLEOTIDE SEQUENCE [LARGE SCALE GENOMIC DNA]</scope>
    <source>
        <strain evidence="2 3">BG109</strain>
    </source>
</reference>
<feature type="transmembrane region" description="Helical" evidence="1">
    <location>
        <begin position="80"/>
        <end position="99"/>
    </location>
</feature>
<dbReference type="EMBL" id="JAGDEL010000033">
    <property type="protein sequence ID" value="MBO1515251.1"/>
    <property type="molecule type" value="Genomic_DNA"/>
</dbReference>
<proteinExistence type="predicted"/>
<evidence type="ECO:0000313" key="3">
    <source>
        <dbReference type="Proteomes" id="UP000663981"/>
    </source>
</evidence>
<accession>A0ABS3NAE1</accession>
<evidence type="ECO:0008006" key="4">
    <source>
        <dbReference type="Google" id="ProtNLM"/>
    </source>
</evidence>
<feature type="transmembrane region" description="Helical" evidence="1">
    <location>
        <begin position="42"/>
        <end position="60"/>
    </location>
</feature>
<dbReference type="Proteomes" id="UP000663981">
    <property type="component" value="Unassembled WGS sequence"/>
</dbReference>
<evidence type="ECO:0000256" key="1">
    <source>
        <dbReference type="SAM" id="Phobius"/>
    </source>
</evidence>
<evidence type="ECO:0000313" key="2">
    <source>
        <dbReference type="EMBL" id="MBO1515251.1"/>
    </source>
</evidence>
<name>A0ABS3NAE1_9BACI</name>
<feature type="transmembrane region" description="Helical" evidence="1">
    <location>
        <begin position="106"/>
        <end position="126"/>
    </location>
</feature>
<keyword evidence="1" id="KW-0812">Transmembrane</keyword>